<dbReference type="Pfam" id="PF02538">
    <property type="entry name" value="Hydantoinase_B"/>
    <property type="match status" value="1"/>
</dbReference>
<organism evidence="3 4">
    <name type="scientific">Kineosporia mesophila</name>
    <dbReference type="NCBI Taxonomy" id="566012"/>
    <lineage>
        <taxon>Bacteria</taxon>
        <taxon>Bacillati</taxon>
        <taxon>Actinomycetota</taxon>
        <taxon>Actinomycetes</taxon>
        <taxon>Kineosporiales</taxon>
        <taxon>Kineosporiaceae</taxon>
        <taxon>Kineosporia</taxon>
    </lineage>
</organism>
<dbReference type="EMBL" id="BAAAZO010000003">
    <property type="protein sequence ID" value="GAA3604872.1"/>
    <property type="molecule type" value="Genomic_DNA"/>
</dbReference>
<dbReference type="Proteomes" id="UP001501074">
    <property type="component" value="Unassembled WGS sequence"/>
</dbReference>
<comment type="caution">
    <text evidence="3">The sequence shown here is derived from an EMBL/GenBank/DDBJ whole genome shotgun (WGS) entry which is preliminary data.</text>
</comment>
<evidence type="ECO:0000313" key="3">
    <source>
        <dbReference type="EMBL" id="GAA3604872.1"/>
    </source>
</evidence>
<keyword evidence="4" id="KW-1185">Reference proteome</keyword>
<feature type="compositionally biased region" description="Basic and acidic residues" evidence="1">
    <location>
        <begin position="620"/>
        <end position="636"/>
    </location>
</feature>
<dbReference type="InterPro" id="IPR003692">
    <property type="entry name" value="Hydantoinase_B"/>
</dbReference>
<evidence type="ECO:0000259" key="2">
    <source>
        <dbReference type="Pfam" id="PF02538"/>
    </source>
</evidence>
<dbReference type="PANTHER" id="PTHR11365:SF23">
    <property type="entry name" value="HYPOTHETICAL 5-OXOPROLINASE (EUROFUNG)-RELATED"/>
    <property type="match status" value="1"/>
</dbReference>
<accession>A0ABP6ZDQ8</accession>
<reference evidence="4" key="1">
    <citation type="journal article" date="2019" name="Int. J. Syst. Evol. Microbiol.">
        <title>The Global Catalogue of Microorganisms (GCM) 10K type strain sequencing project: providing services to taxonomists for standard genome sequencing and annotation.</title>
        <authorList>
            <consortium name="The Broad Institute Genomics Platform"/>
            <consortium name="The Broad Institute Genome Sequencing Center for Infectious Disease"/>
            <person name="Wu L."/>
            <person name="Ma J."/>
        </authorList>
    </citation>
    <scope>NUCLEOTIDE SEQUENCE [LARGE SCALE GENOMIC DNA]</scope>
    <source>
        <strain evidence="4">JCM 16902</strain>
    </source>
</reference>
<evidence type="ECO:0000256" key="1">
    <source>
        <dbReference type="SAM" id="MobiDB-lite"/>
    </source>
</evidence>
<gene>
    <name evidence="3" type="ORF">GCM10022223_20690</name>
</gene>
<feature type="region of interest" description="Disordered" evidence="1">
    <location>
        <begin position="613"/>
        <end position="653"/>
    </location>
</feature>
<feature type="domain" description="Hydantoinase B/oxoprolinase" evidence="2">
    <location>
        <begin position="2"/>
        <end position="532"/>
    </location>
</feature>
<dbReference type="InterPro" id="IPR045079">
    <property type="entry name" value="Oxoprolinase-like"/>
</dbReference>
<proteinExistence type="predicted"/>
<sequence>MLEILAHRFAAVVEEMAENIRRTSFSIFVKQTADFGTCLVTPDGEVFAAPRRISGNLMIGVPAKAVIESLAPYAPGDIGLSNDPDATGGLVTHLPDLWAWQPLFIDGEIIAYALSFVHSSDIGGSVPSSIDWGHTDMHQEGLLIPPVRMLTAGERNQAVFDLVARNSRVPSQNLGDLEAQVAGLRTAQRRLSEIAESYGKSAVEDAIADLIDTASFKASALLDTLTPGSYEFVDYVEGIERLEADGSRVTEVPPTRLALRLTVGEGRAHLDFDGTSPQVLEAINLHTGGEPGHYMLAFALVNWFYSQDQQIPYNSGLVRPLTANLPAGSILNPRPGAPCGVRAAVFFRIMDCVVGCLAQASDRAMAPGAGLVAIASIAHVDLASGERKVSVGQPLTGGSGGRPGQPGISGTSYMGGWLRNVPNEVLESDVPVLVEEYKYRRGSGGSGSQPGGDGLVVQIRSLEDDVTFVVRGLERLFYQPFGVAGGGPGAPGIATLNPGTPGERNLGRVGSITLKAGDVLRVETPGGGGLGSGAGGFDFGEARESYDRRFPQPLQNQLVHAVLGQVPSARQAAVYRALYLRIDRAAGDGVVTQAVLDEALEAAGLDAARVSGEMPVADPAPDKAHPPGETRGEAAKVEAPGRTGTAPSIGGTA</sequence>
<dbReference type="PANTHER" id="PTHR11365">
    <property type="entry name" value="5-OXOPROLINASE RELATED"/>
    <property type="match status" value="1"/>
</dbReference>
<protein>
    <submittedName>
        <fullName evidence="3">Hydantoinase B/oxoprolinase family protein</fullName>
    </submittedName>
</protein>
<name>A0ABP6ZDQ8_9ACTN</name>
<evidence type="ECO:0000313" key="4">
    <source>
        <dbReference type="Proteomes" id="UP001501074"/>
    </source>
</evidence>